<evidence type="ECO:0000313" key="7">
    <source>
        <dbReference type="EMBL" id="CRG92720.1"/>
    </source>
</evidence>
<dbReference type="CDD" id="cd12148">
    <property type="entry name" value="fungal_TF_MHR"/>
    <property type="match status" value="1"/>
</dbReference>
<dbReference type="InterPro" id="IPR007219">
    <property type="entry name" value="XnlR_reg_dom"/>
</dbReference>
<protein>
    <submittedName>
        <fullName evidence="7">Pyrimidine pathway regulatory protein 1</fullName>
    </submittedName>
</protein>
<dbReference type="GO" id="GO:0008270">
    <property type="term" value="F:zinc ion binding"/>
    <property type="evidence" value="ECO:0007669"/>
    <property type="project" value="InterPro"/>
</dbReference>
<keyword evidence="8" id="KW-1185">Reference proteome</keyword>
<feature type="compositionally biased region" description="Polar residues" evidence="5">
    <location>
        <begin position="21"/>
        <end position="30"/>
    </location>
</feature>
<dbReference type="OMA" id="IFDSVCW"/>
<evidence type="ECO:0000259" key="6">
    <source>
        <dbReference type="Pfam" id="PF04082"/>
    </source>
</evidence>
<dbReference type="PANTHER" id="PTHR31001:SF87">
    <property type="entry name" value="COL-21"/>
    <property type="match status" value="1"/>
</dbReference>
<evidence type="ECO:0000256" key="4">
    <source>
        <dbReference type="ARBA" id="ARBA00023242"/>
    </source>
</evidence>
<evidence type="ECO:0000256" key="2">
    <source>
        <dbReference type="ARBA" id="ARBA00023015"/>
    </source>
</evidence>
<dbReference type="PANTHER" id="PTHR31001">
    <property type="entry name" value="UNCHARACTERIZED TRANSCRIPTIONAL REGULATORY PROTEIN"/>
    <property type="match status" value="1"/>
</dbReference>
<feature type="domain" description="Xylanolytic transcriptional activator regulatory" evidence="6">
    <location>
        <begin position="150"/>
        <end position="289"/>
    </location>
</feature>
<proteinExistence type="predicted"/>
<dbReference type="InterPro" id="IPR050613">
    <property type="entry name" value="Sec_Metabolite_Reg"/>
</dbReference>
<feature type="region of interest" description="Disordered" evidence="5">
    <location>
        <begin position="1"/>
        <end position="62"/>
    </location>
</feature>
<dbReference type="GO" id="GO:0003677">
    <property type="term" value="F:DNA binding"/>
    <property type="evidence" value="ECO:0007669"/>
    <property type="project" value="InterPro"/>
</dbReference>
<keyword evidence="2" id="KW-0805">Transcription regulation</keyword>
<comment type="subcellular location">
    <subcellularLocation>
        <location evidence="1">Nucleus</location>
    </subcellularLocation>
</comment>
<reference evidence="7 8" key="1">
    <citation type="submission" date="2015-04" db="EMBL/GenBank/DDBJ databases">
        <authorList>
            <person name="Syromyatnikov M.Y."/>
            <person name="Popov V.N."/>
        </authorList>
    </citation>
    <scope>NUCLEOTIDE SEQUENCE [LARGE SCALE GENOMIC DNA]</scope>
    <source>
        <strain evidence="7">WF-38-12</strain>
    </source>
</reference>
<name>A0A0U1MCI6_TALIS</name>
<gene>
    <name evidence="7" type="ORF">PISL3812_09786</name>
</gene>
<dbReference type="Proteomes" id="UP000054383">
    <property type="component" value="Unassembled WGS sequence"/>
</dbReference>
<feature type="compositionally biased region" description="Basic and acidic residues" evidence="5">
    <location>
        <begin position="32"/>
        <end position="45"/>
    </location>
</feature>
<evidence type="ECO:0000256" key="3">
    <source>
        <dbReference type="ARBA" id="ARBA00023163"/>
    </source>
</evidence>
<sequence length="649" mass="71805">MRGLYLDPPGPTDKLEECAYFSTNGGQAPSPQRRENRSDGEERKASITLSRPRADWSSQPTPVLSSRSSLAELFGYFEDSDSNTLALIRRLGVGHDDSCSGKSPGLTPEAAEEVHRIVERMPDRQILDFLVKYFAAEVNCLNQDGPEVDFAVLILRICSYASQFLPSPGYTLDKIRGVLLADIRNTCDETADSLAAIGRALDSRGSLIRVQHLAFYGLRCQMEGRRNDFWESLSRAVQVAQTVGLHSEAARSRPGMDEIDKEMERRTFCNLFIWDSSLSRQLDRIPFLPDCLGVGNWPQMHLGGGETAEDMTDFFTERVLQARLAEFWSTSRPRQGPEFDMIISEERYDEFCREYIAKLPPAFALDPVEMWDKRVTKLLRQRQLLHIAIFDSLCWNFRPLLLRPPEDQNMPSYKRVLLGAQKKALAVAALCSLQAATQLHAMLGGSHTRFAGLIFSTFEAAVLLVTLCSDPQFPSTCPGGFSSCDINPKTDPLRAGMPNVSRQKCINAVQSALNRLRMLAEVSSAADMGATVLSQLMSKMYETGSPMTNGTETKDVTTSQSQDIAVATTTATVPLAVMSDVTNGHSFSASDPPSFDNFISMNAQSSITDIAGWPSLDPSTLQSRDDFISISAAHDLHGSWATPIIDFSY</sequence>
<dbReference type="STRING" id="28573.A0A0U1MCI6"/>
<keyword evidence="4" id="KW-0539">Nucleus</keyword>
<organism evidence="7 8">
    <name type="scientific">Talaromyces islandicus</name>
    <name type="common">Penicillium islandicum</name>
    <dbReference type="NCBI Taxonomy" id="28573"/>
    <lineage>
        <taxon>Eukaryota</taxon>
        <taxon>Fungi</taxon>
        <taxon>Dikarya</taxon>
        <taxon>Ascomycota</taxon>
        <taxon>Pezizomycotina</taxon>
        <taxon>Eurotiomycetes</taxon>
        <taxon>Eurotiomycetidae</taxon>
        <taxon>Eurotiales</taxon>
        <taxon>Trichocomaceae</taxon>
        <taxon>Talaromyces</taxon>
        <taxon>Talaromyces sect. Islandici</taxon>
    </lineage>
</organism>
<keyword evidence="3" id="KW-0804">Transcription</keyword>
<dbReference type="EMBL" id="CVMT01000015">
    <property type="protein sequence ID" value="CRG92720.1"/>
    <property type="molecule type" value="Genomic_DNA"/>
</dbReference>
<dbReference type="Pfam" id="PF04082">
    <property type="entry name" value="Fungal_trans"/>
    <property type="match status" value="1"/>
</dbReference>
<evidence type="ECO:0000256" key="5">
    <source>
        <dbReference type="SAM" id="MobiDB-lite"/>
    </source>
</evidence>
<dbReference type="GO" id="GO:0005634">
    <property type="term" value="C:nucleus"/>
    <property type="evidence" value="ECO:0007669"/>
    <property type="project" value="UniProtKB-SubCell"/>
</dbReference>
<dbReference type="GO" id="GO:0006351">
    <property type="term" value="P:DNA-templated transcription"/>
    <property type="evidence" value="ECO:0007669"/>
    <property type="project" value="InterPro"/>
</dbReference>
<dbReference type="AlphaFoldDB" id="A0A0U1MCI6"/>
<accession>A0A0U1MCI6</accession>
<dbReference type="OrthoDB" id="5344325at2759"/>
<evidence type="ECO:0000313" key="8">
    <source>
        <dbReference type="Proteomes" id="UP000054383"/>
    </source>
</evidence>
<evidence type="ECO:0000256" key="1">
    <source>
        <dbReference type="ARBA" id="ARBA00004123"/>
    </source>
</evidence>